<evidence type="ECO:0000256" key="2">
    <source>
        <dbReference type="SAM" id="Phobius"/>
    </source>
</evidence>
<keyword evidence="2" id="KW-1133">Transmembrane helix</keyword>
<feature type="region of interest" description="Disordered" evidence="1">
    <location>
        <begin position="54"/>
        <end position="79"/>
    </location>
</feature>
<reference evidence="3 4" key="1">
    <citation type="journal article" date="2016" name="Nat. Commun.">
        <title>Thousands of microbial genomes shed light on interconnected biogeochemical processes in an aquifer system.</title>
        <authorList>
            <person name="Anantharaman K."/>
            <person name="Brown C.T."/>
            <person name="Hug L.A."/>
            <person name="Sharon I."/>
            <person name="Castelle C.J."/>
            <person name="Probst A.J."/>
            <person name="Thomas B.C."/>
            <person name="Singh A."/>
            <person name="Wilkins M.J."/>
            <person name="Karaoz U."/>
            <person name="Brodie E.L."/>
            <person name="Williams K.H."/>
            <person name="Hubbard S.S."/>
            <person name="Banfield J.F."/>
        </authorList>
    </citation>
    <scope>NUCLEOTIDE SEQUENCE [LARGE SCALE GENOMIC DNA]</scope>
</reference>
<keyword evidence="2" id="KW-0812">Transmembrane</keyword>
<evidence type="ECO:0000313" key="3">
    <source>
        <dbReference type="EMBL" id="OGZ05432.1"/>
    </source>
</evidence>
<name>A0A1G2CW21_9BACT</name>
<dbReference type="Proteomes" id="UP000177122">
    <property type="component" value="Unassembled WGS sequence"/>
</dbReference>
<evidence type="ECO:0000313" key="4">
    <source>
        <dbReference type="Proteomes" id="UP000177122"/>
    </source>
</evidence>
<proteinExistence type="predicted"/>
<feature type="transmembrane region" description="Helical" evidence="2">
    <location>
        <begin position="12"/>
        <end position="32"/>
    </location>
</feature>
<feature type="compositionally biased region" description="Polar residues" evidence="1">
    <location>
        <begin position="69"/>
        <end position="79"/>
    </location>
</feature>
<dbReference type="AlphaFoldDB" id="A0A1G2CW21"/>
<dbReference type="EMBL" id="MHLI01000011">
    <property type="protein sequence ID" value="OGZ05432.1"/>
    <property type="molecule type" value="Genomic_DNA"/>
</dbReference>
<organism evidence="3 4">
    <name type="scientific">Candidatus Lloydbacteria bacterium RIFCSPHIGHO2_01_FULL_49_22</name>
    <dbReference type="NCBI Taxonomy" id="1798658"/>
    <lineage>
        <taxon>Bacteria</taxon>
        <taxon>Candidatus Lloydiibacteriota</taxon>
    </lineage>
</organism>
<protein>
    <submittedName>
        <fullName evidence="3">Uncharacterized protein</fullName>
    </submittedName>
</protein>
<comment type="caution">
    <text evidence="3">The sequence shown here is derived from an EMBL/GenBank/DDBJ whole genome shotgun (WGS) entry which is preliminary data.</text>
</comment>
<sequence length="625" mass="64386">MTLKNSHTTIGGKITIATTLLGVCLIMLGVVIDVPRGNVALANNATTSVTVLNTPPQWNSPYGDAQEAPGSSTSTPTNVSQNVTWRANVTDSSGDNYYLLICKALSAPTPVNGGAPECGGGVSNRWIRSASTLSGATSTVATTTTEGTGSQFSAEFNDWYAYICDGNAVNAACNPTPKSGSGTTSSPFVVNHRPTFTLFVNDSPTNPGGTVNWYATSSDPDTYQGADTDTVELFVCKAADFTGTACGAGGTWGVSPFATATPTTTVVLPNPDPDGTFAAYGYVIDAHGGLAALGGMQGTNRSLIVNNMTPTIAAASISLLDTDGSGNLILTGIATQTPGFSVQYTVSDQNSCQTASSTNEIVFGLTDVYRSGITSAFCDKSQWYNANNCYPGAAATTSIAWNVTCTASPASCLGTGDSDVIWNCTFPLWYVADATDGTGGPATDPTYWAQNWLASAQAADNNFATSSLVDASSGNELTSFLAYSVSTTTIAYGGLQPGNDSGTVGNSSLNRTDMYAAGNLGLDETLYGADMCIGYPAACSGLPTDTIVVANQRYATSSIAYASAVSLLANPGATFAVHIEKSTTTATQAYKTTHWGIAVPGTITVSGDYLGQNTILGITSDRTYW</sequence>
<gene>
    <name evidence="3" type="ORF">A2845_03175</name>
</gene>
<accession>A0A1G2CW21</accession>
<keyword evidence="2" id="KW-0472">Membrane</keyword>
<evidence type="ECO:0000256" key="1">
    <source>
        <dbReference type="SAM" id="MobiDB-lite"/>
    </source>
</evidence>